<dbReference type="Pfam" id="PF00675">
    <property type="entry name" value="Peptidase_M16"/>
    <property type="match status" value="1"/>
</dbReference>
<name>A0A0U1PWG8_9BURK</name>
<dbReference type="InterPro" id="IPR007863">
    <property type="entry name" value="Peptidase_M16_C"/>
</dbReference>
<dbReference type="InterPro" id="IPR011765">
    <property type="entry name" value="Pept_M16_N"/>
</dbReference>
<accession>A0A0U1PWG8</accession>
<feature type="domain" description="Peptidase M16 C-terminal" evidence="7">
    <location>
        <begin position="211"/>
        <end position="398"/>
    </location>
</feature>
<dbReference type="InterPro" id="IPR001431">
    <property type="entry name" value="Pept_M16_Zn_BS"/>
</dbReference>
<dbReference type="Gene3D" id="3.30.830.10">
    <property type="entry name" value="Metalloenzyme, LuxS/M16 peptidase-like"/>
    <property type="match status" value="2"/>
</dbReference>
<evidence type="ECO:0000256" key="2">
    <source>
        <dbReference type="ARBA" id="ARBA00007261"/>
    </source>
</evidence>
<dbReference type="InterPro" id="IPR050361">
    <property type="entry name" value="MPP/UQCRC_Complex"/>
</dbReference>
<dbReference type="PANTHER" id="PTHR11851:SF49">
    <property type="entry name" value="MITOCHONDRIAL-PROCESSING PEPTIDASE SUBUNIT ALPHA"/>
    <property type="match status" value="1"/>
</dbReference>
<dbReference type="OrthoDB" id="9811314at2"/>
<evidence type="ECO:0000259" key="7">
    <source>
        <dbReference type="Pfam" id="PF05193"/>
    </source>
</evidence>
<evidence type="ECO:0000313" key="9">
    <source>
        <dbReference type="Proteomes" id="UP000050580"/>
    </source>
</evidence>
<feature type="compositionally biased region" description="Polar residues" evidence="4">
    <location>
        <begin position="470"/>
        <end position="489"/>
    </location>
</feature>
<protein>
    <submittedName>
        <fullName evidence="8">Peptidase M16</fullName>
    </submittedName>
</protein>
<dbReference type="PROSITE" id="PS51257">
    <property type="entry name" value="PROKAR_LIPOPROTEIN"/>
    <property type="match status" value="1"/>
</dbReference>
<feature type="signal peptide" evidence="5">
    <location>
        <begin position="1"/>
        <end position="25"/>
    </location>
</feature>
<dbReference type="STRING" id="1610491.AAV94_13525"/>
<reference evidence="8 9" key="1">
    <citation type="submission" date="2015-05" db="EMBL/GenBank/DDBJ databases">
        <title>Draft genome sequence of Lampropedia sp. CT6, isolated from the microbial mat of a hot water spring, located at Manikaran, India.</title>
        <authorList>
            <person name="Tripathi C."/>
            <person name="Rani P."/>
            <person name="Mahato N.K."/>
            <person name="Lal R."/>
        </authorList>
    </citation>
    <scope>NUCLEOTIDE SEQUENCE [LARGE SCALE GENOMIC DNA]</scope>
    <source>
        <strain evidence="8 9">CT6</strain>
    </source>
</reference>
<dbReference type="GO" id="GO:0004222">
    <property type="term" value="F:metalloendopeptidase activity"/>
    <property type="evidence" value="ECO:0007669"/>
    <property type="project" value="InterPro"/>
</dbReference>
<dbReference type="SUPFAM" id="SSF63411">
    <property type="entry name" value="LuxS/MPP-like metallohydrolase"/>
    <property type="match status" value="2"/>
</dbReference>
<dbReference type="PANTHER" id="PTHR11851">
    <property type="entry name" value="METALLOPROTEASE"/>
    <property type="match status" value="1"/>
</dbReference>
<keyword evidence="5" id="KW-0732">Signal</keyword>
<dbReference type="GO" id="GO:0046872">
    <property type="term" value="F:metal ion binding"/>
    <property type="evidence" value="ECO:0007669"/>
    <property type="project" value="InterPro"/>
</dbReference>
<comment type="cofactor">
    <cofactor evidence="1">
        <name>Zn(2+)</name>
        <dbReference type="ChEBI" id="CHEBI:29105"/>
    </cofactor>
</comment>
<keyword evidence="9" id="KW-1185">Reference proteome</keyword>
<dbReference type="RefSeq" id="WP_046742752.1">
    <property type="nucleotide sequence ID" value="NZ_LBNQ01000041.1"/>
</dbReference>
<feature type="domain" description="Peptidase M16 N-terminal" evidence="6">
    <location>
        <begin position="58"/>
        <end position="202"/>
    </location>
</feature>
<comment type="caution">
    <text evidence="8">The sequence shown here is derived from an EMBL/GenBank/DDBJ whole genome shotgun (WGS) entry which is preliminary data.</text>
</comment>
<dbReference type="Proteomes" id="UP000050580">
    <property type="component" value="Unassembled WGS sequence"/>
</dbReference>
<dbReference type="AlphaFoldDB" id="A0A0U1PWG8"/>
<evidence type="ECO:0000256" key="1">
    <source>
        <dbReference type="ARBA" id="ARBA00001947"/>
    </source>
</evidence>
<dbReference type="PROSITE" id="PS00143">
    <property type="entry name" value="INSULINASE"/>
    <property type="match status" value="1"/>
</dbReference>
<evidence type="ECO:0000256" key="4">
    <source>
        <dbReference type="SAM" id="MobiDB-lite"/>
    </source>
</evidence>
<evidence type="ECO:0000256" key="5">
    <source>
        <dbReference type="SAM" id="SignalP"/>
    </source>
</evidence>
<feature type="chain" id="PRO_5006712973" evidence="5">
    <location>
        <begin position="26"/>
        <end position="489"/>
    </location>
</feature>
<organism evidence="8 9">
    <name type="scientific">Lampropedia cohaerens</name>
    <dbReference type="NCBI Taxonomy" id="1610491"/>
    <lineage>
        <taxon>Bacteria</taxon>
        <taxon>Pseudomonadati</taxon>
        <taxon>Pseudomonadota</taxon>
        <taxon>Betaproteobacteria</taxon>
        <taxon>Burkholderiales</taxon>
        <taxon>Comamonadaceae</taxon>
        <taxon>Lampropedia</taxon>
    </lineage>
</organism>
<dbReference type="PATRIC" id="fig|1610491.3.peg.2871"/>
<dbReference type="InterPro" id="IPR011249">
    <property type="entry name" value="Metalloenz_LuxS/M16"/>
</dbReference>
<gene>
    <name evidence="8" type="ORF">AAV94_13525</name>
</gene>
<dbReference type="GO" id="GO:0006508">
    <property type="term" value="P:proteolysis"/>
    <property type="evidence" value="ECO:0007669"/>
    <property type="project" value="InterPro"/>
</dbReference>
<sequence length="489" mass="52913">MKRLSTICTWLLACLLAACATPGGAAKDATVTPDPAVEILQESDTLAHYRLANGLEVIVKPDRRAPTAIHMLWVRVGSIDENDGTTGIAHVLEHMMFKGSEKLAAGEFSRRVAELGGRDNAFTNRDYTGYFQQVPSAQLGAVMALEADRLATNQWPDEEFTRELEVIKEERRMRTDDQPRAKLFEQLMATAYLASPERRPVIGWMDDIAAITADEVRAFHRQWYVPGNAAVVVVGNVEPRQVLALAQRHYGAIPAGAIPARKISREPLQQGPRHLVLRDRAEQAVLLMAYKVPALTNITNPSSSDREALALMALDGVLSGYDGARLERSLTRGIPRLADSAGSSATLSGRSGNGLFLLSAIPAAGRSTAEVQQALQQAIQDVATHGISQQELRRVITQWSAATIYGQDSMYAQASELGSNWILGWPLDATERTLALLREVTPAQVQAVARKYFGGSALTIAELQPDSGAAPTSGQSVPATSMDIQGATQ</sequence>
<evidence type="ECO:0000256" key="3">
    <source>
        <dbReference type="RuleBase" id="RU004447"/>
    </source>
</evidence>
<dbReference type="Pfam" id="PF05193">
    <property type="entry name" value="Peptidase_M16_C"/>
    <property type="match status" value="1"/>
</dbReference>
<evidence type="ECO:0000313" key="8">
    <source>
        <dbReference type="EMBL" id="KKW66777.1"/>
    </source>
</evidence>
<comment type="similarity">
    <text evidence="2 3">Belongs to the peptidase M16 family.</text>
</comment>
<evidence type="ECO:0000259" key="6">
    <source>
        <dbReference type="Pfam" id="PF00675"/>
    </source>
</evidence>
<feature type="region of interest" description="Disordered" evidence="4">
    <location>
        <begin position="466"/>
        <end position="489"/>
    </location>
</feature>
<proteinExistence type="inferred from homology"/>
<dbReference type="EMBL" id="LBNQ01000041">
    <property type="protein sequence ID" value="KKW66777.1"/>
    <property type="molecule type" value="Genomic_DNA"/>
</dbReference>